<evidence type="ECO:0000313" key="6">
    <source>
        <dbReference type="EMBL" id="RXK48279.1"/>
    </source>
</evidence>
<dbReference type="AlphaFoldDB" id="A0A4Q1BYW7"/>
<name>A0A4Q1BYW7_9BACT</name>
<dbReference type="Gene3D" id="3.40.50.720">
    <property type="entry name" value="NAD(P)-binding Rossmann-like Domain"/>
    <property type="match status" value="1"/>
</dbReference>
<keyword evidence="7" id="KW-1185">Reference proteome</keyword>
<feature type="domain" description="NAD-dependent epimerase/dehydratase" evidence="5">
    <location>
        <begin position="32"/>
        <end position="279"/>
    </location>
</feature>
<dbReference type="Proteomes" id="UP000289455">
    <property type="component" value="Unassembled WGS sequence"/>
</dbReference>
<evidence type="ECO:0000313" key="7">
    <source>
        <dbReference type="Proteomes" id="UP000289455"/>
    </source>
</evidence>
<organism evidence="6 7">
    <name type="scientific">Aquirufa rosea</name>
    <dbReference type="NCBI Taxonomy" id="2509241"/>
    <lineage>
        <taxon>Bacteria</taxon>
        <taxon>Pseudomonadati</taxon>
        <taxon>Bacteroidota</taxon>
        <taxon>Cytophagia</taxon>
        <taxon>Cytophagales</taxon>
        <taxon>Flectobacillaceae</taxon>
        <taxon>Aquirufa</taxon>
    </lineage>
</organism>
<dbReference type="EMBL" id="SDHY01000005">
    <property type="protein sequence ID" value="RXK48279.1"/>
    <property type="molecule type" value="Genomic_DNA"/>
</dbReference>
<dbReference type="GO" id="GO:0048040">
    <property type="term" value="F:UDP-glucuronate decarboxylase activity"/>
    <property type="evidence" value="ECO:0007669"/>
    <property type="project" value="TreeGrafter"/>
</dbReference>
<keyword evidence="4" id="KW-0456">Lyase</keyword>
<accession>A0A4Q1BYW7</accession>
<protein>
    <submittedName>
        <fullName evidence="6">NAD-dependent epimerase/dehydratase family protein</fullName>
    </submittedName>
</protein>
<dbReference type="OrthoDB" id="1490291at2"/>
<evidence type="ECO:0000259" key="5">
    <source>
        <dbReference type="Pfam" id="PF01370"/>
    </source>
</evidence>
<evidence type="ECO:0000256" key="3">
    <source>
        <dbReference type="ARBA" id="ARBA00023027"/>
    </source>
</evidence>
<evidence type="ECO:0000256" key="4">
    <source>
        <dbReference type="ARBA" id="ARBA00023239"/>
    </source>
</evidence>
<dbReference type="InterPro" id="IPR044516">
    <property type="entry name" value="UXS-like"/>
</dbReference>
<gene>
    <name evidence="6" type="ORF">ESB04_09560</name>
</gene>
<dbReference type="InterPro" id="IPR001509">
    <property type="entry name" value="Epimerase_deHydtase"/>
</dbReference>
<dbReference type="InterPro" id="IPR036291">
    <property type="entry name" value="NAD(P)-bd_dom_sf"/>
</dbReference>
<reference evidence="6 7" key="1">
    <citation type="submission" date="2019-01" db="EMBL/GenBank/DDBJ databases">
        <title>Cytophagaceae bacterium strain CAR-16.</title>
        <authorList>
            <person name="Chen W.-M."/>
        </authorList>
    </citation>
    <scope>NUCLEOTIDE SEQUENCE [LARGE SCALE GENOMIC DNA]</scope>
    <source>
        <strain evidence="6 7">CAR-16</strain>
    </source>
</reference>
<proteinExistence type="predicted"/>
<dbReference type="PANTHER" id="PTHR43078">
    <property type="entry name" value="UDP-GLUCURONIC ACID DECARBOXYLASE-RELATED"/>
    <property type="match status" value="1"/>
</dbReference>
<dbReference type="PANTHER" id="PTHR43078:SF6">
    <property type="entry name" value="UDP-GLUCURONIC ACID DECARBOXYLASE 1"/>
    <property type="match status" value="1"/>
</dbReference>
<evidence type="ECO:0000256" key="2">
    <source>
        <dbReference type="ARBA" id="ARBA00022793"/>
    </source>
</evidence>
<dbReference type="Pfam" id="PF01370">
    <property type="entry name" value="Epimerase"/>
    <property type="match status" value="1"/>
</dbReference>
<dbReference type="GO" id="GO:0042732">
    <property type="term" value="P:D-xylose metabolic process"/>
    <property type="evidence" value="ECO:0007669"/>
    <property type="project" value="InterPro"/>
</dbReference>
<evidence type="ECO:0000256" key="1">
    <source>
        <dbReference type="ARBA" id="ARBA00001911"/>
    </source>
</evidence>
<comment type="cofactor">
    <cofactor evidence="1">
        <name>NAD(+)</name>
        <dbReference type="ChEBI" id="CHEBI:57540"/>
    </cofactor>
</comment>
<dbReference type="GO" id="GO:0070403">
    <property type="term" value="F:NAD+ binding"/>
    <property type="evidence" value="ECO:0007669"/>
    <property type="project" value="InterPro"/>
</dbReference>
<dbReference type="GO" id="GO:0005737">
    <property type="term" value="C:cytoplasm"/>
    <property type="evidence" value="ECO:0007669"/>
    <property type="project" value="TreeGrafter"/>
</dbReference>
<dbReference type="RefSeq" id="WP_129027510.1">
    <property type="nucleotide sequence ID" value="NZ_SDHY01000005.1"/>
</dbReference>
<comment type="caution">
    <text evidence="6">The sequence shown here is derived from an EMBL/GenBank/DDBJ whole genome shotgun (WGS) entry which is preliminary data.</text>
</comment>
<keyword evidence="2" id="KW-0210">Decarboxylase</keyword>
<keyword evidence="3" id="KW-0520">NAD</keyword>
<sequence>MNSLSNSTFIQQDCERSCTDVELLRPLSNKNILITGGTGFIGKWISEMIIYLNKQFGFNTKIYLLARDIETFKSEYPTISKNVNIFFIEQDVKYISELPSDINYVVNAACSPDSREHVSQPLKTIDTILKGTSAVLETSYRLPDLENILHVSSNYIYGNVTKLNQKNIFESDLGVMECNSIHSAYGEAKRMAETLCSIYRNQHRLPITIVRPFAFIGPYQKLDKPWAVNSFIREALIGGNIRILGNENNVRSYMYGSDMAYWMLRILSVEYTGEIYNVGSDEAISILELSKLITKLFNRNIEVTSRYTKDNHNKIHSLVPDISKAKSLDLTNTFSLNESLARTIKWNQLFNNVYS</sequence>
<dbReference type="SUPFAM" id="SSF51735">
    <property type="entry name" value="NAD(P)-binding Rossmann-fold domains"/>
    <property type="match status" value="1"/>
</dbReference>